<gene>
    <name evidence="3" type="ORF">NIG5292_01184</name>
</gene>
<keyword evidence="4" id="KW-1185">Reference proteome</keyword>
<evidence type="ECO:0000256" key="1">
    <source>
        <dbReference type="ARBA" id="ARBA00023012"/>
    </source>
</evidence>
<dbReference type="Pfam" id="PF01627">
    <property type="entry name" value="Hpt"/>
    <property type="match status" value="1"/>
</dbReference>
<dbReference type="EMBL" id="CVQV01000005">
    <property type="protein sequence ID" value="CRK75141.1"/>
    <property type="molecule type" value="Genomic_DNA"/>
</dbReference>
<dbReference type="InterPro" id="IPR008207">
    <property type="entry name" value="Sig_transdc_His_kin_Hpt_dom"/>
</dbReference>
<accession>A0A0U1NK79</accession>
<dbReference type="RefSeq" id="WP_048598544.1">
    <property type="nucleotide sequence ID" value="NZ_CBFHGK010000002.1"/>
</dbReference>
<keyword evidence="1" id="KW-0902">Two-component regulatory system</keyword>
<name>A0A0U1NK79_9RHOB</name>
<dbReference type="GO" id="GO:0000160">
    <property type="term" value="P:phosphorelay signal transduction system"/>
    <property type="evidence" value="ECO:0007669"/>
    <property type="project" value="UniProtKB-KW"/>
</dbReference>
<reference evidence="3 4" key="1">
    <citation type="submission" date="2015-04" db="EMBL/GenBank/DDBJ databases">
        <authorList>
            <person name="Syromyatnikov M.Y."/>
            <person name="Popov V.N."/>
        </authorList>
    </citation>
    <scope>NUCLEOTIDE SEQUENCE [LARGE SCALE GENOMIC DNA]</scope>
    <source>
        <strain evidence="3 4">CECT 5292</strain>
    </source>
</reference>
<dbReference type="Gene3D" id="1.20.120.160">
    <property type="entry name" value="HPT domain"/>
    <property type="match status" value="1"/>
</dbReference>
<dbReference type="Proteomes" id="UP000048949">
    <property type="component" value="Unassembled WGS sequence"/>
</dbReference>
<evidence type="ECO:0000313" key="3">
    <source>
        <dbReference type="EMBL" id="CRK75141.1"/>
    </source>
</evidence>
<dbReference type="SUPFAM" id="SSF47226">
    <property type="entry name" value="Histidine-containing phosphotransfer domain, HPT domain"/>
    <property type="match status" value="1"/>
</dbReference>
<evidence type="ECO:0000259" key="2">
    <source>
        <dbReference type="Pfam" id="PF01627"/>
    </source>
</evidence>
<evidence type="ECO:0000313" key="4">
    <source>
        <dbReference type="Proteomes" id="UP000048949"/>
    </source>
</evidence>
<sequence length="110" mass="12035">MIDWAQVRALQSDVGDEIFDEVVKIFDIETRGLIGALEGSTTDAERSKIAHGIRGSAVNFGMSDVVEAAKQIEQQPENVAHVATLRQAYDSTIDVFLTNLGAKRLNQEFG</sequence>
<dbReference type="InterPro" id="IPR036641">
    <property type="entry name" value="HPT_dom_sf"/>
</dbReference>
<dbReference type="GO" id="GO:0004672">
    <property type="term" value="F:protein kinase activity"/>
    <property type="evidence" value="ECO:0007669"/>
    <property type="project" value="UniProtKB-ARBA"/>
</dbReference>
<proteinExistence type="predicted"/>
<dbReference type="AlphaFoldDB" id="A0A0U1NK79"/>
<dbReference type="OrthoDB" id="7867809at2"/>
<protein>
    <recommendedName>
        <fullName evidence="2">HPt domain-containing protein</fullName>
    </recommendedName>
</protein>
<organism evidence="3 4">
    <name type="scientific">Nereida ignava</name>
    <dbReference type="NCBI Taxonomy" id="282199"/>
    <lineage>
        <taxon>Bacteria</taxon>
        <taxon>Pseudomonadati</taxon>
        <taxon>Pseudomonadota</taxon>
        <taxon>Alphaproteobacteria</taxon>
        <taxon>Rhodobacterales</taxon>
        <taxon>Roseobacteraceae</taxon>
        <taxon>Nereida</taxon>
    </lineage>
</organism>
<feature type="domain" description="HPt" evidence="2">
    <location>
        <begin position="47"/>
        <end position="90"/>
    </location>
</feature>